<comment type="caution">
    <text evidence="3">The sequence shown here is derived from an EMBL/GenBank/DDBJ whole genome shotgun (WGS) entry which is preliminary data.</text>
</comment>
<keyword evidence="2" id="KW-0812">Transmembrane</keyword>
<feature type="coiled-coil region" evidence="1">
    <location>
        <begin position="596"/>
        <end position="655"/>
    </location>
</feature>
<feature type="coiled-coil region" evidence="1">
    <location>
        <begin position="748"/>
        <end position="856"/>
    </location>
</feature>
<sequence length="870" mass="100609">MTSLYELTRQLRFIFTEAPDAISLAELLSLADDLVSNYSLVDPEVLSAQLEQELQTIHDELVDHSLLYHTQILLAVLFHLKAILTPLTIITFWFDLCLRPALREPKLATPAVNHAKELIIAALHSDDERYQEKIRDFRTRLLDLYLLDALNEGSEEDVLEWAELDTIQRERKSCWKFNLEDILLRFGEIYPNDLMTDIHEHFNVPSSRLQLLILMNMYTSYPEFELLAANLASHPLMTTLLSSLLYDNSSTSSTVGLNILVKLLPMLAVHACAELKGMLPRLFTIFIRVLCWKERPCFHDEDEDRVEFVDEETPKMPALRPEIDWQQLELMFGNFSNAPSPNKLFTYLYYLFPCNLLKLLRGPIDYLVASDLECPYVGDWAGALEGSEIRTKSEHLIRGHICHPLIIWQNAQDELLKPDFWKDYDVARISSEAMSLDVRYASLAFRERYRKKATSEHASSSETEIAAPAKEDNSRLRGTRLSLENMVATSVLLKSTADVKAEPISQPWARDIFFSDGTSTTTRNSSEDVDESASISENENLSAPLRVTQAISSLQREVLTLRNELNFELWLSRENVKHIGRLFQDRIISRNAEVERQGLYNKLRNYRTQVVRLEKELREHKELASSARQKHADWSSELQSKLREFREEKKSWITEAAALRTTRKAIESHLSAQSKLLAEANTEVFKLQTFIKEHQHKIDRLHDYEAQIGQSRKMQRLWQVSSHAVKTIVLMTNRDADFDKFKRRGEDIESMKSQWKQMEMRLQSLEQTQMQMEEEARQHRRQIQSLEIRREQEQAENHPTRQYPAAALASVIADKAALTSSNERLQEKNTELLEEIEELEVMVEQLRAQVSGQKGLISEPIQSPISSPFL</sequence>
<dbReference type="EMBL" id="JANVFU010000022">
    <property type="protein sequence ID" value="KAJ3738850.1"/>
    <property type="molecule type" value="Genomic_DNA"/>
</dbReference>
<name>A0A9W8NQ99_9AGAR</name>
<dbReference type="GO" id="GO:0032007">
    <property type="term" value="P:negative regulation of TOR signaling"/>
    <property type="evidence" value="ECO:0007669"/>
    <property type="project" value="TreeGrafter"/>
</dbReference>
<dbReference type="PANTHER" id="PTHR15154:SF2">
    <property type="entry name" value="HAMARTIN"/>
    <property type="match status" value="1"/>
</dbReference>
<dbReference type="InterPro" id="IPR007483">
    <property type="entry name" value="Hamartin"/>
</dbReference>
<evidence type="ECO:0000256" key="1">
    <source>
        <dbReference type="SAM" id="Coils"/>
    </source>
</evidence>
<evidence type="ECO:0000313" key="4">
    <source>
        <dbReference type="Proteomes" id="UP001142393"/>
    </source>
</evidence>
<evidence type="ECO:0000256" key="2">
    <source>
        <dbReference type="SAM" id="Phobius"/>
    </source>
</evidence>
<dbReference type="GO" id="GO:0033596">
    <property type="term" value="C:TSC1-TSC2 complex"/>
    <property type="evidence" value="ECO:0007669"/>
    <property type="project" value="TreeGrafter"/>
</dbReference>
<keyword evidence="4" id="KW-1185">Reference proteome</keyword>
<keyword evidence="2" id="KW-0472">Membrane</keyword>
<evidence type="ECO:0008006" key="5">
    <source>
        <dbReference type="Google" id="ProtNLM"/>
    </source>
</evidence>
<accession>A0A9W8NQ99</accession>
<evidence type="ECO:0000313" key="3">
    <source>
        <dbReference type="EMBL" id="KAJ3738850.1"/>
    </source>
</evidence>
<reference evidence="3 4" key="1">
    <citation type="journal article" date="2023" name="Proc. Natl. Acad. Sci. U.S.A.">
        <title>A global phylogenomic analysis of the shiitake genus Lentinula.</title>
        <authorList>
            <person name="Sierra-Patev S."/>
            <person name="Min B."/>
            <person name="Naranjo-Ortiz M."/>
            <person name="Looney B."/>
            <person name="Konkel Z."/>
            <person name="Slot J.C."/>
            <person name="Sakamoto Y."/>
            <person name="Steenwyk J.L."/>
            <person name="Rokas A."/>
            <person name="Carro J."/>
            <person name="Camarero S."/>
            <person name="Ferreira P."/>
            <person name="Molpeceres G."/>
            <person name="Ruiz-Duenas F.J."/>
            <person name="Serrano A."/>
            <person name="Henrissat B."/>
            <person name="Drula E."/>
            <person name="Hughes K.W."/>
            <person name="Mata J.L."/>
            <person name="Ishikawa N.K."/>
            <person name="Vargas-Isla R."/>
            <person name="Ushijima S."/>
            <person name="Smith C.A."/>
            <person name="Donoghue J."/>
            <person name="Ahrendt S."/>
            <person name="Andreopoulos W."/>
            <person name="He G."/>
            <person name="LaButti K."/>
            <person name="Lipzen A."/>
            <person name="Ng V."/>
            <person name="Riley R."/>
            <person name="Sandor L."/>
            <person name="Barry K."/>
            <person name="Martinez A.T."/>
            <person name="Xiao Y."/>
            <person name="Gibbons J.G."/>
            <person name="Terashima K."/>
            <person name="Grigoriev I.V."/>
            <person name="Hibbett D."/>
        </authorList>
    </citation>
    <scope>NUCLEOTIDE SEQUENCE [LARGE SCALE GENOMIC DNA]</scope>
    <source>
        <strain evidence="3 4">TFB7810</strain>
    </source>
</reference>
<dbReference type="AlphaFoldDB" id="A0A9W8NQ99"/>
<protein>
    <recommendedName>
        <fullName evidence="5">Hamartin</fullName>
    </recommendedName>
</protein>
<keyword evidence="1" id="KW-0175">Coiled coil</keyword>
<keyword evidence="2" id="KW-1133">Transmembrane helix</keyword>
<organism evidence="3 4">
    <name type="scientific">Lentinula detonsa</name>
    <dbReference type="NCBI Taxonomy" id="2804962"/>
    <lineage>
        <taxon>Eukaryota</taxon>
        <taxon>Fungi</taxon>
        <taxon>Dikarya</taxon>
        <taxon>Basidiomycota</taxon>
        <taxon>Agaricomycotina</taxon>
        <taxon>Agaricomycetes</taxon>
        <taxon>Agaricomycetidae</taxon>
        <taxon>Agaricales</taxon>
        <taxon>Marasmiineae</taxon>
        <taxon>Omphalotaceae</taxon>
        <taxon>Lentinula</taxon>
    </lineage>
</organism>
<dbReference type="Proteomes" id="UP001142393">
    <property type="component" value="Unassembled WGS sequence"/>
</dbReference>
<dbReference type="PANTHER" id="PTHR15154">
    <property type="entry name" value="HAMARTIN"/>
    <property type="match status" value="1"/>
</dbReference>
<gene>
    <name evidence="3" type="ORF">DFH05DRAFT_1408227</name>
</gene>
<proteinExistence type="predicted"/>
<dbReference type="GO" id="GO:0051726">
    <property type="term" value="P:regulation of cell cycle"/>
    <property type="evidence" value="ECO:0007669"/>
    <property type="project" value="TreeGrafter"/>
</dbReference>
<feature type="transmembrane region" description="Helical" evidence="2">
    <location>
        <begin position="72"/>
        <end position="94"/>
    </location>
</feature>